<protein>
    <recommendedName>
        <fullName evidence="3">BTB domain-containing protein</fullName>
    </recommendedName>
</protein>
<proteinExistence type="predicted"/>
<evidence type="ECO:0008006" key="3">
    <source>
        <dbReference type="Google" id="ProtNLM"/>
    </source>
</evidence>
<dbReference type="RefSeq" id="XP_008029798.1">
    <property type="nucleotide sequence ID" value="XM_008031607.1"/>
</dbReference>
<sequence>MDDLSFLDTPGEHIQGNAILKAALPDGDVCLISDRICPFRFLSTCPLLYHAFEYDVHGRLQASIEAPSETVLVSLLRYCYTGSYLPPNADYGPNLLLPHVEMYKMAEDFDSPELQLLAHGNFSCQVDFACCIPAPPPDLVETIQFVYRHYSSKQARRQHGLIDTLLNYSVSKFIYHKLGENADFICIAAGIPEFRQDLCRTNMERNFEDECAFDIIRLCLTTLQVQPCVRPQALASKDELQEVFNGDNIDHIEDSDNEAMSDAVPAAGNKAHMAEDTIAMADSSTTTLVHRPKPPQPNAMEDFETPSSDEEYGFMMVTLPKSHTPVTPESPMSSPEVVPTPVVDILAATGTDYSSDNEWDML</sequence>
<dbReference type="EMBL" id="KB908844">
    <property type="protein sequence ID" value="EOA82787.1"/>
    <property type="molecule type" value="Genomic_DNA"/>
</dbReference>
<dbReference type="HOGENOM" id="CLU_065833_0_0_1"/>
<dbReference type="GeneID" id="19399382"/>
<reference evidence="1 2" key="2">
    <citation type="journal article" date="2013" name="PLoS Genet.">
        <title>Comparative genome structure, secondary metabolite, and effector coding capacity across Cochliobolus pathogens.</title>
        <authorList>
            <person name="Condon B.J."/>
            <person name="Leng Y."/>
            <person name="Wu D."/>
            <person name="Bushley K.E."/>
            <person name="Ohm R.A."/>
            <person name="Otillar R."/>
            <person name="Martin J."/>
            <person name="Schackwitz W."/>
            <person name="Grimwood J."/>
            <person name="MohdZainudin N."/>
            <person name="Xue C."/>
            <person name="Wang R."/>
            <person name="Manning V.A."/>
            <person name="Dhillon B."/>
            <person name="Tu Z.J."/>
            <person name="Steffenson B.J."/>
            <person name="Salamov A."/>
            <person name="Sun H."/>
            <person name="Lowry S."/>
            <person name="LaButti K."/>
            <person name="Han J."/>
            <person name="Copeland A."/>
            <person name="Lindquist E."/>
            <person name="Barry K."/>
            <person name="Schmutz J."/>
            <person name="Baker S.E."/>
            <person name="Ciuffetti L.M."/>
            <person name="Grigoriev I.V."/>
            <person name="Zhong S."/>
            <person name="Turgeon B.G."/>
        </authorList>
    </citation>
    <scope>NUCLEOTIDE SEQUENCE [LARGE SCALE GENOMIC DNA]</scope>
    <source>
        <strain evidence="2">28A</strain>
    </source>
</reference>
<dbReference type="OrthoDB" id="3945102at2759"/>
<dbReference type="eggNOG" id="ENOG502SV9Y">
    <property type="taxonomic scope" value="Eukaryota"/>
</dbReference>
<gene>
    <name evidence="1" type="ORF">SETTUDRAFT_165172</name>
</gene>
<dbReference type="Proteomes" id="UP000016935">
    <property type="component" value="Unassembled WGS sequence"/>
</dbReference>
<evidence type="ECO:0000313" key="2">
    <source>
        <dbReference type="Proteomes" id="UP000016935"/>
    </source>
</evidence>
<name>R0K327_EXST2</name>
<reference evidence="1 2" key="1">
    <citation type="journal article" date="2012" name="PLoS Pathog.">
        <title>Diverse lifestyles and strategies of plant pathogenesis encoded in the genomes of eighteen Dothideomycetes fungi.</title>
        <authorList>
            <person name="Ohm R.A."/>
            <person name="Feau N."/>
            <person name="Henrissat B."/>
            <person name="Schoch C.L."/>
            <person name="Horwitz B.A."/>
            <person name="Barry K.W."/>
            <person name="Condon B.J."/>
            <person name="Copeland A.C."/>
            <person name="Dhillon B."/>
            <person name="Glaser F."/>
            <person name="Hesse C.N."/>
            <person name="Kosti I."/>
            <person name="LaButti K."/>
            <person name="Lindquist E.A."/>
            <person name="Lucas S."/>
            <person name="Salamov A.A."/>
            <person name="Bradshaw R.E."/>
            <person name="Ciuffetti L."/>
            <person name="Hamelin R.C."/>
            <person name="Kema G.H.J."/>
            <person name="Lawrence C."/>
            <person name="Scott J.A."/>
            <person name="Spatafora J.W."/>
            <person name="Turgeon B.G."/>
            <person name="de Wit P.J.G.M."/>
            <person name="Zhong S."/>
            <person name="Goodwin S.B."/>
            <person name="Grigoriev I.V."/>
        </authorList>
    </citation>
    <scope>NUCLEOTIDE SEQUENCE [LARGE SCALE GENOMIC DNA]</scope>
    <source>
        <strain evidence="2">28A</strain>
    </source>
</reference>
<organism evidence="1 2">
    <name type="scientific">Exserohilum turcicum (strain 28A)</name>
    <name type="common">Northern leaf blight fungus</name>
    <name type="synonym">Setosphaeria turcica</name>
    <dbReference type="NCBI Taxonomy" id="671987"/>
    <lineage>
        <taxon>Eukaryota</taxon>
        <taxon>Fungi</taxon>
        <taxon>Dikarya</taxon>
        <taxon>Ascomycota</taxon>
        <taxon>Pezizomycotina</taxon>
        <taxon>Dothideomycetes</taxon>
        <taxon>Pleosporomycetidae</taxon>
        <taxon>Pleosporales</taxon>
        <taxon>Pleosporineae</taxon>
        <taxon>Pleosporaceae</taxon>
        <taxon>Exserohilum</taxon>
    </lineage>
</organism>
<dbReference type="AlphaFoldDB" id="R0K327"/>
<accession>R0K327</accession>
<evidence type="ECO:0000313" key="1">
    <source>
        <dbReference type="EMBL" id="EOA82787.1"/>
    </source>
</evidence>
<keyword evidence="2" id="KW-1185">Reference proteome</keyword>